<reference evidence="3" key="1">
    <citation type="submission" date="2023-06" db="EMBL/GenBank/DDBJ databases">
        <title>Genome-scale phylogeny and comparative genomics of the fungal order Sordariales.</title>
        <authorList>
            <consortium name="Lawrence Berkeley National Laboratory"/>
            <person name="Hensen N."/>
            <person name="Bonometti L."/>
            <person name="Westerberg I."/>
            <person name="Brannstrom I.O."/>
            <person name="Guillou S."/>
            <person name="Cros-Aarteil S."/>
            <person name="Calhoun S."/>
            <person name="Haridas S."/>
            <person name="Kuo A."/>
            <person name="Mondo S."/>
            <person name="Pangilinan J."/>
            <person name="Riley R."/>
            <person name="Labutti K."/>
            <person name="Andreopoulos B."/>
            <person name="Lipzen A."/>
            <person name="Chen C."/>
            <person name="Yanf M."/>
            <person name="Daum C."/>
            <person name="Ng V."/>
            <person name="Clum A."/>
            <person name="Steindorff A."/>
            <person name="Ohm R."/>
            <person name="Martin F."/>
            <person name="Silar P."/>
            <person name="Natvig D."/>
            <person name="Lalanne C."/>
            <person name="Gautier V."/>
            <person name="Ament-Velasquez S.L."/>
            <person name="Kruys A."/>
            <person name="Hutchinson M.I."/>
            <person name="Powell A.J."/>
            <person name="Barry K."/>
            <person name="Miller A.N."/>
            <person name="Grigoriev I.V."/>
            <person name="Debuchy R."/>
            <person name="Gladieux P."/>
            <person name="Thoren M.H."/>
            <person name="Johannesson H."/>
        </authorList>
    </citation>
    <scope>NUCLEOTIDE SEQUENCE</scope>
    <source>
        <strain evidence="3">CBS 540.89</strain>
    </source>
</reference>
<dbReference type="Gene3D" id="3.40.50.300">
    <property type="entry name" value="P-loop containing nucleotide triphosphate hydrolases"/>
    <property type="match status" value="1"/>
</dbReference>
<dbReference type="InterPro" id="IPR002182">
    <property type="entry name" value="NB-ARC"/>
</dbReference>
<dbReference type="InterPro" id="IPR011990">
    <property type="entry name" value="TPR-like_helical_dom_sf"/>
</dbReference>
<dbReference type="Pfam" id="PF00931">
    <property type="entry name" value="NB-ARC"/>
    <property type="match status" value="1"/>
</dbReference>
<dbReference type="Proteomes" id="UP001172159">
    <property type="component" value="Unassembled WGS sequence"/>
</dbReference>
<dbReference type="PANTHER" id="PTHR35205:SF1">
    <property type="entry name" value="ZU5 DOMAIN-CONTAINING PROTEIN"/>
    <property type="match status" value="1"/>
</dbReference>
<evidence type="ECO:0008006" key="5">
    <source>
        <dbReference type="Google" id="ProtNLM"/>
    </source>
</evidence>
<proteinExistence type="predicted"/>
<dbReference type="Pfam" id="PF25000">
    <property type="entry name" value="DUF7779"/>
    <property type="match status" value="1"/>
</dbReference>
<name>A0AA40DHD3_9PEZI</name>
<dbReference type="GO" id="GO:0043531">
    <property type="term" value="F:ADP binding"/>
    <property type="evidence" value="ECO:0007669"/>
    <property type="project" value="InterPro"/>
</dbReference>
<keyword evidence="4" id="KW-1185">Reference proteome</keyword>
<organism evidence="3 4">
    <name type="scientific">Apiosordaria backusii</name>
    <dbReference type="NCBI Taxonomy" id="314023"/>
    <lineage>
        <taxon>Eukaryota</taxon>
        <taxon>Fungi</taxon>
        <taxon>Dikarya</taxon>
        <taxon>Ascomycota</taxon>
        <taxon>Pezizomycotina</taxon>
        <taxon>Sordariomycetes</taxon>
        <taxon>Sordariomycetidae</taxon>
        <taxon>Sordariales</taxon>
        <taxon>Lasiosphaeriaceae</taxon>
        <taxon>Apiosordaria</taxon>
    </lineage>
</organism>
<feature type="domain" description="DUF7779" evidence="2">
    <location>
        <begin position="374"/>
        <end position="454"/>
    </location>
</feature>
<gene>
    <name evidence="3" type="ORF">B0T21DRAFT_353699</name>
</gene>
<comment type="caution">
    <text evidence="3">The sequence shown here is derived from an EMBL/GenBank/DDBJ whole genome shotgun (WGS) entry which is preliminary data.</text>
</comment>
<accession>A0AA40DHD3</accession>
<dbReference type="SMART" id="SM00028">
    <property type="entry name" value="TPR"/>
    <property type="match status" value="3"/>
</dbReference>
<dbReference type="SUPFAM" id="SSF48452">
    <property type="entry name" value="TPR-like"/>
    <property type="match status" value="1"/>
</dbReference>
<dbReference type="SUPFAM" id="SSF52540">
    <property type="entry name" value="P-loop containing nucleoside triphosphate hydrolases"/>
    <property type="match status" value="1"/>
</dbReference>
<dbReference type="InterPro" id="IPR019734">
    <property type="entry name" value="TPR_rpt"/>
</dbReference>
<evidence type="ECO:0000259" key="2">
    <source>
        <dbReference type="Pfam" id="PF25000"/>
    </source>
</evidence>
<dbReference type="InterPro" id="IPR056681">
    <property type="entry name" value="DUF7779"/>
</dbReference>
<sequence length="868" mass="96498">MPRVTSFVELILITDRIQSAICGLYEDLIRFFIEATIFLKRHPIVNILRVVWPCKERRGFQDSFASLFNSIQAHTTWIDTEANVGLHLATQQLASRKYDEIMASIATIRSPVPMSSLNSVKYRIIPWVANPQFFGRVVELEKLSSLLSANQRANHSVVSIIGEAGVGKSQLALQFSYSHLSEYDAIFWIQAETPLKLAQSYEKIALEVGLMPGSGSSSSENTATLESNREVTKRWLSTTDHSWLLIYDNVESAQTLEGYWPTGHGRQGSIILTTRDQNLTQPPISGSIRLRCFDEREGAKFLLDNISPNNISAHDTLSQVLRYALALDVPLPELQSLCSSPNTFIDSGSELNQLAQLDHHYYPMSSSALWEHSFLSLGQAGKKLAQFLAHLDPDTIPKDLMGIRSNTTIQQQLGITTVDENLLELLRQSLLSGGSTSHDYSMHRLLQAAILHRSSLEDTINSFEMAVGLIDESFPDYDESDRLLDSWPKCKDVLPHVVRLSELYSGSVLYPMSTYLVLGQLLKRAAWYLVERVALSDSNTLLHVASDVCRKGLEITGSSGTRASSLEEITRDLKKLRSDVSNSLGRLCMQLGKCDQALEHFLDAIATRGSLGELDKELIYMKRNVAYGYLSQGRPQQALPVLEEASKMADELFISQPNLTVYQNSYANSLGLMSTTFLMLGQLDDAWNAALKSTELIKALTGPESSLATDCYITLGETRKCQGLLDEAEAFIRKAVDIRSASSGSSQGTAAALHAYGVLLGLKGSDEALYVMEQAIKMFRKVPDSKLLLARSLFQYAKLQNAHNDNATHASREEAMAILDEHRIQTESSSRTVTSVASESQFEEAIPFWYRSFGIQATKDKHELRPSA</sequence>
<feature type="domain" description="NB-ARC" evidence="1">
    <location>
        <begin position="140"/>
        <end position="304"/>
    </location>
</feature>
<evidence type="ECO:0000259" key="1">
    <source>
        <dbReference type="Pfam" id="PF00931"/>
    </source>
</evidence>
<dbReference type="Pfam" id="PF13424">
    <property type="entry name" value="TPR_12"/>
    <property type="match status" value="1"/>
</dbReference>
<dbReference type="AlphaFoldDB" id="A0AA40DHD3"/>
<evidence type="ECO:0000313" key="3">
    <source>
        <dbReference type="EMBL" id="KAK0701436.1"/>
    </source>
</evidence>
<protein>
    <recommendedName>
        <fullName evidence="5">NB-ARC domain-containing protein</fullName>
    </recommendedName>
</protein>
<dbReference type="EMBL" id="JAUKTV010000028">
    <property type="protein sequence ID" value="KAK0701436.1"/>
    <property type="molecule type" value="Genomic_DNA"/>
</dbReference>
<dbReference type="PANTHER" id="PTHR35205">
    <property type="entry name" value="NB-ARC AND TPR DOMAIN PROTEIN"/>
    <property type="match status" value="1"/>
</dbReference>
<dbReference type="Gene3D" id="1.25.40.10">
    <property type="entry name" value="Tetratricopeptide repeat domain"/>
    <property type="match status" value="2"/>
</dbReference>
<evidence type="ECO:0000313" key="4">
    <source>
        <dbReference type="Proteomes" id="UP001172159"/>
    </source>
</evidence>
<dbReference type="InterPro" id="IPR027417">
    <property type="entry name" value="P-loop_NTPase"/>
</dbReference>